<organism evidence="1 2">
    <name type="scientific">Paenibacillus rhizovicinus</name>
    <dbReference type="NCBI Taxonomy" id="2704463"/>
    <lineage>
        <taxon>Bacteria</taxon>
        <taxon>Bacillati</taxon>
        <taxon>Bacillota</taxon>
        <taxon>Bacilli</taxon>
        <taxon>Bacillales</taxon>
        <taxon>Paenibacillaceae</taxon>
        <taxon>Paenibacillus</taxon>
    </lineage>
</organism>
<dbReference type="Proteomes" id="UP000479114">
    <property type="component" value="Chromosome"/>
</dbReference>
<evidence type="ECO:0000313" key="2">
    <source>
        <dbReference type="Proteomes" id="UP000479114"/>
    </source>
</evidence>
<accession>A0A6C0P5J7</accession>
<dbReference type="KEGG" id="prz:GZH47_25315"/>
<protein>
    <submittedName>
        <fullName evidence="1">Uncharacterized protein</fullName>
    </submittedName>
</protein>
<proteinExistence type="predicted"/>
<gene>
    <name evidence="1" type="ORF">GZH47_25315</name>
</gene>
<reference evidence="1 2" key="1">
    <citation type="submission" date="2020-02" db="EMBL/GenBank/DDBJ databases">
        <title>Paenibacillus sp. nov., isolated from rhizosphere soil of tomato.</title>
        <authorList>
            <person name="Weon H.-Y."/>
            <person name="Lee S.A."/>
        </authorList>
    </citation>
    <scope>NUCLEOTIDE SEQUENCE [LARGE SCALE GENOMIC DNA]</scope>
    <source>
        <strain evidence="1 2">14171R-81</strain>
    </source>
</reference>
<dbReference type="RefSeq" id="WP_162643787.1">
    <property type="nucleotide sequence ID" value="NZ_CP048286.1"/>
</dbReference>
<name>A0A6C0P5J7_9BACL</name>
<evidence type="ECO:0000313" key="1">
    <source>
        <dbReference type="EMBL" id="QHW33789.1"/>
    </source>
</evidence>
<sequence>MKQKIAIFLTIVVVILGVFAIWYTTPKHYSRTINGVYYQLGTEGVIENIQVHIDGKLKKHLNGKRTFRGVVDFEGSKVPRIPKDREKLQLIYNGHNFTTIFSGFRVIDDKGRIASDMLTYGLAYVDDKFSEFTINVMGDDNQWNPTNGYRITAPAKNRQEAMKMSQELIDTFNEQSWK</sequence>
<dbReference type="EMBL" id="CP048286">
    <property type="protein sequence ID" value="QHW33789.1"/>
    <property type="molecule type" value="Genomic_DNA"/>
</dbReference>
<dbReference type="AlphaFoldDB" id="A0A6C0P5J7"/>
<keyword evidence="2" id="KW-1185">Reference proteome</keyword>